<dbReference type="EMBL" id="FN647877">
    <property type="protein sequence ID" value="CBN74089.1"/>
    <property type="molecule type" value="Genomic_DNA"/>
</dbReference>
<evidence type="ECO:0000313" key="2">
    <source>
        <dbReference type="Proteomes" id="UP000002630"/>
    </source>
</evidence>
<proteinExistence type="predicted"/>
<reference evidence="1 2" key="1">
    <citation type="journal article" date="2010" name="Nature">
        <title>The Ectocarpus genome and the independent evolution of multicellularity in brown algae.</title>
        <authorList>
            <person name="Cock J.M."/>
            <person name="Sterck L."/>
            <person name="Rouze P."/>
            <person name="Scornet D."/>
            <person name="Allen A.E."/>
            <person name="Amoutzias G."/>
            <person name="Anthouard V."/>
            <person name="Artiguenave F."/>
            <person name="Aury J.M."/>
            <person name="Badger J.H."/>
            <person name="Beszteri B."/>
            <person name="Billiau K."/>
            <person name="Bonnet E."/>
            <person name="Bothwell J.H."/>
            <person name="Bowler C."/>
            <person name="Boyen C."/>
            <person name="Brownlee C."/>
            <person name="Carrano C.J."/>
            <person name="Charrier B."/>
            <person name="Cho G.Y."/>
            <person name="Coelho S.M."/>
            <person name="Collen J."/>
            <person name="Corre E."/>
            <person name="Da Silva C."/>
            <person name="Delage L."/>
            <person name="Delaroque N."/>
            <person name="Dittami S.M."/>
            <person name="Doulbeau S."/>
            <person name="Elias M."/>
            <person name="Farnham G."/>
            <person name="Gachon C.M."/>
            <person name="Gschloessl B."/>
            <person name="Heesch S."/>
            <person name="Jabbari K."/>
            <person name="Jubin C."/>
            <person name="Kawai H."/>
            <person name="Kimura K."/>
            <person name="Kloareg B."/>
            <person name="Kupper F.C."/>
            <person name="Lang D."/>
            <person name="Le Bail A."/>
            <person name="Leblanc C."/>
            <person name="Lerouge P."/>
            <person name="Lohr M."/>
            <person name="Lopez P.J."/>
            <person name="Martens C."/>
            <person name="Maumus F."/>
            <person name="Michel G."/>
            <person name="Miranda-Saavedra D."/>
            <person name="Morales J."/>
            <person name="Moreau H."/>
            <person name="Motomura T."/>
            <person name="Nagasato C."/>
            <person name="Napoli C.A."/>
            <person name="Nelson D.R."/>
            <person name="Nyvall-Collen P."/>
            <person name="Peters A.F."/>
            <person name="Pommier C."/>
            <person name="Potin P."/>
            <person name="Poulain J."/>
            <person name="Quesneville H."/>
            <person name="Read B."/>
            <person name="Rensing S.A."/>
            <person name="Ritter A."/>
            <person name="Rousvoal S."/>
            <person name="Samanta M."/>
            <person name="Samson G."/>
            <person name="Schroeder D.C."/>
            <person name="Segurens B."/>
            <person name="Strittmatter M."/>
            <person name="Tonon T."/>
            <person name="Tregear J.W."/>
            <person name="Valentin K."/>
            <person name="von Dassow P."/>
            <person name="Yamagishi T."/>
            <person name="Van de Peer Y."/>
            <person name="Wincker P."/>
        </authorList>
    </citation>
    <scope>NUCLEOTIDE SEQUENCE [LARGE SCALE GENOMIC DNA]</scope>
    <source>
        <strain evidence="2">Ec32 / CCAP1310/4</strain>
    </source>
</reference>
<dbReference type="Proteomes" id="UP000002630">
    <property type="component" value="Linkage Group LG10"/>
</dbReference>
<evidence type="ECO:0000313" key="1">
    <source>
        <dbReference type="EMBL" id="CBN74089.1"/>
    </source>
</evidence>
<dbReference type="AlphaFoldDB" id="D8LDL4"/>
<dbReference type="InParanoid" id="D8LDL4"/>
<dbReference type="EMBL" id="FN649735">
    <property type="protein sequence ID" value="CBN74089.1"/>
    <property type="molecule type" value="Genomic_DNA"/>
</dbReference>
<organism evidence="1 2">
    <name type="scientific">Ectocarpus siliculosus</name>
    <name type="common">Brown alga</name>
    <name type="synonym">Conferva siliculosa</name>
    <dbReference type="NCBI Taxonomy" id="2880"/>
    <lineage>
        <taxon>Eukaryota</taxon>
        <taxon>Sar</taxon>
        <taxon>Stramenopiles</taxon>
        <taxon>Ochrophyta</taxon>
        <taxon>PX clade</taxon>
        <taxon>Phaeophyceae</taxon>
        <taxon>Ectocarpales</taxon>
        <taxon>Ectocarpaceae</taxon>
        <taxon>Ectocarpus</taxon>
    </lineage>
</organism>
<sequence length="79" mass="9401">MQQLRIKPHENELRFVRQLVDRGKFEHSWLPVDPNANLKRMKVEMKKSRAVRKSYYKVVSKITNAKFMQGTGRGKSRIE</sequence>
<keyword evidence="2" id="KW-1185">Reference proteome</keyword>
<protein>
    <submittedName>
        <fullName evidence="1">Uncharacterized protein</fullName>
    </submittedName>
</protein>
<name>D8LDL4_ECTSI</name>
<gene>
    <name evidence="1" type="ORF">Esi_0012_0172</name>
</gene>
<accession>D8LDL4</accession>